<dbReference type="InterPro" id="IPR025746">
    <property type="entry name" value="PilX_N_dom"/>
</dbReference>
<gene>
    <name evidence="3" type="ORF">H0A36_04110</name>
</gene>
<accession>A0A853I5G1</accession>
<reference evidence="3 4" key="1">
    <citation type="submission" date="2020-07" db="EMBL/GenBank/DDBJ databases">
        <title>Endozoicomonas sp. nov., isolated from sediment.</title>
        <authorList>
            <person name="Gu T."/>
        </authorList>
    </citation>
    <scope>NUCLEOTIDE SEQUENCE [LARGE SCALE GENOMIC DNA]</scope>
    <source>
        <strain evidence="3 4">SM1973</strain>
    </source>
</reference>
<keyword evidence="1" id="KW-0812">Transmembrane</keyword>
<proteinExistence type="predicted"/>
<evidence type="ECO:0000313" key="4">
    <source>
        <dbReference type="Proteomes" id="UP000569732"/>
    </source>
</evidence>
<evidence type="ECO:0000313" key="3">
    <source>
        <dbReference type="EMBL" id="NYZ65181.1"/>
    </source>
</evidence>
<sequence>MKINTQQGSSLIVSLVLLTIFTIIGLAAISTSSLEETMTGNTQRQLENFQVALSELDSQIVRLLGDATDKDLVKAIDKANANKTGTKEQKTYKFTDASQYDPKNKTVYENQRGIHINSSVLYNYKTASIGPSKKFTSSADIKEGYVLYHFDLNSNSEMGDAPGTTDRNIIAASRQTYGFSYKNKNQNIIVED</sequence>
<name>A0A853I5G1_9GAMM</name>
<feature type="transmembrane region" description="Helical" evidence="1">
    <location>
        <begin position="12"/>
        <end position="34"/>
    </location>
</feature>
<dbReference type="Pfam" id="PF14341">
    <property type="entry name" value="PilX_N"/>
    <property type="match status" value="1"/>
</dbReference>
<protein>
    <submittedName>
        <fullName evidence="3">Pilus assembly PilX N-terminal domain-containing protein</fullName>
    </submittedName>
</protein>
<evidence type="ECO:0000259" key="2">
    <source>
        <dbReference type="Pfam" id="PF14341"/>
    </source>
</evidence>
<dbReference type="Proteomes" id="UP000569732">
    <property type="component" value="Unassembled WGS sequence"/>
</dbReference>
<organism evidence="3 4">
    <name type="scientific">Spartinivicinus marinus</name>
    <dbReference type="NCBI Taxonomy" id="2994442"/>
    <lineage>
        <taxon>Bacteria</taxon>
        <taxon>Pseudomonadati</taxon>
        <taxon>Pseudomonadota</taxon>
        <taxon>Gammaproteobacteria</taxon>
        <taxon>Oceanospirillales</taxon>
        <taxon>Zooshikellaceae</taxon>
        <taxon>Spartinivicinus</taxon>
    </lineage>
</organism>
<keyword evidence="1" id="KW-1133">Transmembrane helix</keyword>
<keyword evidence="1" id="KW-0472">Membrane</keyword>
<feature type="domain" description="Type 4 fimbrial biogenesis protein PilX N-terminal" evidence="2">
    <location>
        <begin position="7"/>
        <end position="52"/>
    </location>
</feature>
<comment type="caution">
    <text evidence="3">The sequence shown here is derived from an EMBL/GenBank/DDBJ whole genome shotgun (WGS) entry which is preliminary data.</text>
</comment>
<evidence type="ECO:0000256" key="1">
    <source>
        <dbReference type="SAM" id="Phobius"/>
    </source>
</evidence>
<keyword evidence="4" id="KW-1185">Reference proteome</keyword>
<dbReference type="EMBL" id="JACCKB010000004">
    <property type="protein sequence ID" value="NYZ65181.1"/>
    <property type="molecule type" value="Genomic_DNA"/>
</dbReference>
<dbReference type="AlphaFoldDB" id="A0A853I5G1"/>
<dbReference type="RefSeq" id="WP_180567219.1">
    <property type="nucleotide sequence ID" value="NZ_JACCKB010000004.1"/>
</dbReference>